<dbReference type="RefSeq" id="WP_153272756.1">
    <property type="nucleotide sequence ID" value="NZ_CP043499.1"/>
</dbReference>
<dbReference type="InterPro" id="IPR007055">
    <property type="entry name" value="BON_dom"/>
</dbReference>
<dbReference type="Gene3D" id="3.10.580.10">
    <property type="entry name" value="CBS-domain"/>
    <property type="match status" value="1"/>
</dbReference>
<dbReference type="KEGG" id="rgr:FZ934_20610"/>
<feature type="domain" description="CBS" evidence="4">
    <location>
        <begin position="92"/>
        <end position="148"/>
    </location>
</feature>
<evidence type="ECO:0000256" key="1">
    <source>
        <dbReference type="ARBA" id="ARBA00023122"/>
    </source>
</evidence>
<feature type="domain" description="BON" evidence="3">
    <location>
        <begin position="152"/>
        <end position="219"/>
    </location>
</feature>
<gene>
    <name evidence="5" type="ORF">FZ934_20610</name>
</gene>
<organism evidence="5 6">
    <name type="scientific">Rhizobium grahamii</name>
    <dbReference type="NCBI Taxonomy" id="1120045"/>
    <lineage>
        <taxon>Bacteria</taxon>
        <taxon>Pseudomonadati</taxon>
        <taxon>Pseudomonadota</taxon>
        <taxon>Alphaproteobacteria</taxon>
        <taxon>Hyphomicrobiales</taxon>
        <taxon>Rhizobiaceae</taxon>
        <taxon>Rhizobium/Agrobacterium group</taxon>
        <taxon>Rhizobium</taxon>
    </lineage>
</organism>
<dbReference type="PIRSF" id="PIRSF036990">
    <property type="entry name" value="UCP036990_CBS_BON"/>
    <property type="match status" value="1"/>
</dbReference>
<dbReference type="CDD" id="cd04586">
    <property type="entry name" value="CBS_pair_BON_assoc"/>
    <property type="match status" value="1"/>
</dbReference>
<keyword evidence="1 2" id="KW-0129">CBS domain</keyword>
<dbReference type="InterPro" id="IPR051257">
    <property type="entry name" value="Diverse_CBS-Domain"/>
</dbReference>
<dbReference type="PROSITE" id="PS51371">
    <property type="entry name" value="CBS"/>
    <property type="match status" value="2"/>
</dbReference>
<dbReference type="PANTHER" id="PTHR43080:SF26">
    <property type="entry name" value="REGULATORY PROTEIN"/>
    <property type="match status" value="1"/>
</dbReference>
<evidence type="ECO:0000259" key="3">
    <source>
        <dbReference type="PROSITE" id="PS50914"/>
    </source>
</evidence>
<evidence type="ECO:0000313" key="5">
    <source>
        <dbReference type="EMBL" id="QFY62770.1"/>
    </source>
</evidence>
<dbReference type="AlphaFoldDB" id="A0A5Q0CF75"/>
<dbReference type="Pfam" id="PF00571">
    <property type="entry name" value="CBS"/>
    <property type="match status" value="2"/>
</dbReference>
<proteinExistence type="predicted"/>
<sequence>MQAKDVMTRDVVHISPATGVRHAAAVMLQNNVSGLPVVDDQGRVCGMLTEGDLLLRREIRLSPRPARSPEIISELDLERYINSNGWSVADVMSQDVIVAGPDSEISDIAESLQTHRIKRLPIVEDGKLIGIVSRRDILPLIIDAPVTILPRGDASIRLALRTRLRSDLGLTPQKVQVTVKDGHVTLEGQVESELKRKAVRSLVEGLGVGAIRDQIEIAAEETRTS</sequence>
<accession>A0A5Q0CF75</accession>
<evidence type="ECO:0000259" key="4">
    <source>
        <dbReference type="PROSITE" id="PS51371"/>
    </source>
</evidence>
<evidence type="ECO:0000313" key="6">
    <source>
        <dbReference type="Proteomes" id="UP000326881"/>
    </source>
</evidence>
<dbReference type="Proteomes" id="UP000326881">
    <property type="component" value="Plasmid unnamed"/>
</dbReference>
<dbReference type="PANTHER" id="PTHR43080">
    <property type="entry name" value="CBS DOMAIN-CONTAINING PROTEIN CBSX3, MITOCHONDRIAL"/>
    <property type="match status" value="1"/>
</dbReference>
<dbReference type="InterPro" id="IPR000644">
    <property type="entry name" value="CBS_dom"/>
</dbReference>
<dbReference type="SMART" id="SM00116">
    <property type="entry name" value="CBS"/>
    <property type="match status" value="2"/>
</dbReference>
<dbReference type="Gene3D" id="3.30.1340.30">
    <property type="match status" value="1"/>
</dbReference>
<protein>
    <submittedName>
        <fullName evidence="5">CBS domain-containing protein</fullName>
    </submittedName>
</protein>
<dbReference type="OrthoDB" id="9783590at2"/>
<geneLocation type="plasmid" evidence="5 6">
    <name>unnamed</name>
</geneLocation>
<evidence type="ECO:0000256" key="2">
    <source>
        <dbReference type="PROSITE-ProRule" id="PRU00703"/>
    </source>
</evidence>
<feature type="domain" description="CBS" evidence="4">
    <location>
        <begin position="7"/>
        <end position="66"/>
    </location>
</feature>
<dbReference type="InterPro" id="IPR017080">
    <property type="entry name" value="UCP036990_CBS_BON"/>
</dbReference>
<dbReference type="InterPro" id="IPR046342">
    <property type="entry name" value="CBS_dom_sf"/>
</dbReference>
<name>A0A5Q0CF75_9HYPH</name>
<dbReference type="PROSITE" id="PS50914">
    <property type="entry name" value="BON"/>
    <property type="match status" value="1"/>
</dbReference>
<dbReference type="SUPFAM" id="SSF54631">
    <property type="entry name" value="CBS-domain pair"/>
    <property type="match status" value="1"/>
</dbReference>
<reference evidence="5 6" key="1">
    <citation type="submission" date="2019-08" db="EMBL/GenBank/DDBJ databases">
        <title>Prosopis cineraria nodule microbiome.</title>
        <authorList>
            <person name="Ali R."/>
            <person name="Chaluvadi S.R."/>
            <person name="Wang X."/>
        </authorList>
    </citation>
    <scope>NUCLEOTIDE SEQUENCE [LARGE SCALE GENOMIC DNA]</scope>
    <source>
        <strain evidence="5 6">BG7</strain>
        <plasmid evidence="5 6">unnamed</plasmid>
    </source>
</reference>
<dbReference type="EMBL" id="CP043499">
    <property type="protein sequence ID" value="QFY62770.1"/>
    <property type="molecule type" value="Genomic_DNA"/>
</dbReference>
<dbReference type="Pfam" id="PF04972">
    <property type="entry name" value="BON"/>
    <property type="match status" value="1"/>
</dbReference>
<keyword evidence="5" id="KW-0614">Plasmid</keyword>
<keyword evidence="6" id="KW-1185">Reference proteome</keyword>